<gene>
    <name evidence="6" type="ORF">QFZ34_000305</name>
</gene>
<evidence type="ECO:0000313" key="7">
    <source>
        <dbReference type="Proteomes" id="UP001237780"/>
    </source>
</evidence>
<dbReference type="RefSeq" id="WP_115053738.1">
    <property type="nucleotide sequence ID" value="NZ_JAUSZT010000001.1"/>
</dbReference>
<evidence type="ECO:0000256" key="2">
    <source>
        <dbReference type="ARBA" id="ARBA00023125"/>
    </source>
</evidence>
<evidence type="ECO:0000259" key="5">
    <source>
        <dbReference type="PROSITE" id="PS50949"/>
    </source>
</evidence>
<dbReference type="PANTHER" id="PTHR44846:SF16">
    <property type="entry name" value="TRANSCRIPTIONAL REGULATOR PHNF-RELATED"/>
    <property type="match status" value="1"/>
</dbReference>
<dbReference type="PANTHER" id="PTHR44846">
    <property type="entry name" value="MANNOSYL-D-GLYCERATE TRANSPORT/METABOLISM SYSTEM REPRESSOR MNGR-RELATED"/>
    <property type="match status" value="1"/>
</dbReference>
<dbReference type="Pfam" id="PF00392">
    <property type="entry name" value="GntR"/>
    <property type="match status" value="1"/>
</dbReference>
<dbReference type="SMART" id="SM00345">
    <property type="entry name" value="HTH_GNTR"/>
    <property type="match status" value="1"/>
</dbReference>
<dbReference type="Gene3D" id="3.40.1410.10">
    <property type="entry name" value="Chorismate lyase-like"/>
    <property type="match status" value="1"/>
</dbReference>
<dbReference type="InterPro" id="IPR000524">
    <property type="entry name" value="Tscrpt_reg_HTH_GntR"/>
</dbReference>
<dbReference type="InterPro" id="IPR011663">
    <property type="entry name" value="UTRA"/>
</dbReference>
<reference evidence="6 7" key="1">
    <citation type="submission" date="2023-07" db="EMBL/GenBank/DDBJ databases">
        <title>Comparative genomics of wheat-associated soil bacteria to identify genetic determinants of phenazine resistance.</title>
        <authorList>
            <person name="Mouncey N."/>
        </authorList>
    </citation>
    <scope>NUCLEOTIDE SEQUENCE [LARGE SCALE GENOMIC DNA]</scope>
    <source>
        <strain evidence="6 7">W4I11</strain>
    </source>
</reference>
<dbReference type="InterPro" id="IPR036388">
    <property type="entry name" value="WH-like_DNA-bd_sf"/>
</dbReference>
<protein>
    <recommendedName>
        <fullName evidence="4">Histidine utilization repressor</fullName>
    </recommendedName>
</protein>
<keyword evidence="2" id="KW-0238">DNA-binding</keyword>
<organism evidence="6 7">
    <name type="scientific">Phyllobacterium ifriqiyense</name>
    <dbReference type="NCBI Taxonomy" id="314238"/>
    <lineage>
        <taxon>Bacteria</taxon>
        <taxon>Pseudomonadati</taxon>
        <taxon>Pseudomonadota</taxon>
        <taxon>Alphaproteobacteria</taxon>
        <taxon>Hyphomicrobiales</taxon>
        <taxon>Phyllobacteriaceae</taxon>
        <taxon>Phyllobacterium</taxon>
    </lineage>
</organism>
<accession>A0ABU0S319</accession>
<keyword evidence="1" id="KW-0805">Transcription regulation</keyword>
<proteinExistence type="predicted"/>
<dbReference type="SUPFAM" id="SSF64288">
    <property type="entry name" value="Chorismate lyase-like"/>
    <property type="match status" value="1"/>
</dbReference>
<dbReference type="PROSITE" id="PS50949">
    <property type="entry name" value="HTH_GNTR"/>
    <property type="match status" value="1"/>
</dbReference>
<keyword evidence="3" id="KW-0804">Transcription</keyword>
<dbReference type="SMART" id="SM00866">
    <property type="entry name" value="UTRA"/>
    <property type="match status" value="1"/>
</dbReference>
<evidence type="ECO:0000256" key="3">
    <source>
        <dbReference type="ARBA" id="ARBA00023163"/>
    </source>
</evidence>
<comment type="caution">
    <text evidence="6">The sequence shown here is derived from an EMBL/GenBank/DDBJ whole genome shotgun (WGS) entry which is preliminary data.</text>
</comment>
<evidence type="ECO:0000256" key="4">
    <source>
        <dbReference type="NCBIfam" id="TIGR02018"/>
    </source>
</evidence>
<name>A0ABU0S319_9HYPH</name>
<dbReference type="InterPro" id="IPR010248">
    <property type="entry name" value="His_ut_repres"/>
</dbReference>
<dbReference type="PRINTS" id="PR00035">
    <property type="entry name" value="HTHGNTR"/>
</dbReference>
<feature type="domain" description="HTH gntR-type" evidence="5">
    <location>
        <begin position="17"/>
        <end position="85"/>
    </location>
</feature>
<dbReference type="Pfam" id="PF07702">
    <property type="entry name" value="UTRA"/>
    <property type="match status" value="1"/>
</dbReference>
<dbReference type="InterPro" id="IPR028978">
    <property type="entry name" value="Chorismate_lyase_/UTRA_dom_sf"/>
</dbReference>
<dbReference type="Proteomes" id="UP001237780">
    <property type="component" value="Unassembled WGS sequence"/>
</dbReference>
<dbReference type="CDD" id="cd07377">
    <property type="entry name" value="WHTH_GntR"/>
    <property type="match status" value="1"/>
</dbReference>
<dbReference type="SUPFAM" id="SSF46785">
    <property type="entry name" value="Winged helix' DNA-binding domain"/>
    <property type="match status" value="1"/>
</dbReference>
<dbReference type="InterPro" id="IPR036390">
    <property type="entry name" value="WH_DNA-bd_sf"/>
</dbReference>
<evidence type="ECO:0000313" key="6">
    <source>
        <dbReference type="EMBL" id="MDQ0995128.1"/>
    </source>
</evidence>
<keyword evidence="7" id="KW-1185">Reference proteome</keyword>
<evidence type="ECO:0000256" key="1">
    <source>
        <dbReference type="ARBA" id="ARBA00023015"/>
    </source>
</evidence>
<dbReference type="InterPro" id="IPR050679">
    <property type="entry name" value="Bact_HTH_transcr_reg"/>
</dbReference>
<dbReference type="NCBIfam" id="TIGR02018">
    <property type="entry name" value="his_ut_repres"/>
    <property type="match status" value="1"/>
</dbReference>
<dbReference type="EMBL" id="JAUSZT010000001">
    <property type="protein sequence ID" value="MDQ0995128.1"/>
    <property type="molecule type" value="Genomic_DNA"/>
</dbReference>
<dbReference type="Gene3D" id="1.10.10.10">
    <property type="entry name" value="Winged helix-like DNA-binding domain superfamily/Winged helix DNA-binding domain"/>
    <property type="match status" value="1"/>
</dbReference>
<sequence length="250" mass="27761">MNKATLPSPVDPDQSKGQLSARIRSDIERRILSGEWAPGYRIPIERELMDTYGCARMTVNKALVALAASGLIERRRRAGSFVSQPLVQSAVIEISDVKAEVEAIGQVYRLEVVSRRQRTSTAADMKRLDVQTPRPVLAVLCRHLAGRRVHAFEDRLIDLVSVPNASDIAFENVPPGTWLREHVPWSEAENRINALNADAVLSAHLGIKEGAACLQVERSTWRGTQPITAVRMYYPGDSYRLVAHFSPKGN</sequence>